<gene>
    <name evidence="1" type="ORF">ACFFMS_10645</name>
</gene>
<evidence type="ECO:0000313" key="2">
    <source>
        <dbReference type="Proteomes" id="UP001589609"/>
    </source>
</evidence>
<dbReference type="Proteomes" id="UP001589609">
    <property type="component" value="Unassembled WGS sequence"/>
</dbReference>
<keyword evidence="2" id="KW-1185">Reference proteome</keyword>
<reference evidence="1 2" key="1">
    <citation type="submission" date="2024-09" db="EMBL/GenBank/DDBJ databases">
        <authorList>
            <person name="Sun Q."/>
            <person name="Mori K."/>
        </authorList>
    </citation>
    <scope>NUCLEOTIDE SEQUENCE [LARGE SCALE GENOMIC DNA]</scope>
    <source>
        <strain evidence="1 2">JCM 11201</strain>
    </source>
</reference>
<organism evidence="1 2">
    <name type="scientific">Ectobacillus funiculus</name>
    <dbReference type="NCBI Taxonomy" id="137993"/>
    <lineage>
        <taxon>Bacteria</taxon>
        <taxon>Bacillati</taxon>
        <taxon>Bacillota</taxon>
        <taxon>Bacilli</taxon>
        <taxon>Bacillales</taxon>
        <taxon>Bacillaceae</taxon>
        <taxon>Ectobacillus</taxon>
    </lineage>
</organism>
<accession>A0ABV5WED1</accession>
<name>A0ABV5WED1_9BACI</name>
<comment type="caution">
    <text evidence="1">The sequence shown here is derived from an EMBL/GenBank/DDBJ whole genome shotgun (WGS) entry which is preliminary data.</text>
</comment>
<sequence>MKKQINVRLDEKTIEKLDILQDVLSQRSFDLHNAAEDLPFIPNRTEWTRTEIFTYAIEEMYQRFVKPS</sequence>
<dbReference type="RefSeq" id="WP_379949206.1">
    <property type="nucleotide sequence ID" value="NZ_JBHMAF010000048.1"/>
</dbReference>
<dbReference type="EMBL" id="JBHMAF010000048">
    <property type="protein sequence ID" value="MFB9758920.1"/>
    <property type="molecule type" value="Genomic_DNA"/>
</dbReference>
<protein>
    <submittedName>
        <fullName evidence="1">Uncharacterized protein</fullName>
    </submittedName>
</protein>
<evidence type="ECO:0000313" key="1">
    <source>
        <dbReference type="EMBL" id="MFB9758920.1"/>
    </source>
</evidence>
<proteinExistence type="predicted"/>